<name>A0ABS6FBR9_9FIRM</name>
<keyword evidence="2" id="KW-1185">Reference proteome</keyword>
<dbReference type="EMBL" id="JAHLQN010000001">
    <property type="protein sequence ID" value="MBU5627711.1"/>
    <property type="molecule type" value="Genomic_DNA"/>
</dbReference>
<evidence type="ECO:0000313" key="2">
    <source>
        <dbReference type="Proteomes" id="UP000787672"/>
    </source>
</evidence>
<organism evidence="1 2">
    <name type="scientific">Dysosmobacter acutus</name>
    <dbReference type="NCBI Taxonomy" id="2841504"/>
    <lineage>
        <taxon>Bacteria</taxon>
        <taxon>Bacillati</taxon>
        <taxon>Bacillota</taxon>
        <taxon>Clostridia</taxon>
        <taxon>Eubacteriales</taxon>
        <taxon>Oscillospiraceae</taxon>
        <taxon>Dysosmobacter</taxon>
    </lineage>
</organism>
<comment type="caution">
    <text evidence="1">The sequence shown here is derived from an EMBL/GenBank/DDBJ whole genome shotgun (WGS) entry which is preliminary data.</text>
</comment>
<evidence type="ECO:0000313" key="1">
    <source>
        <dbReference type="EMBL" id="MBU5627711.1"/>
    </source>
</evidence>
<accession>A0ABS6FBR9</accession>
<dbReference type="RefSeq" id="WP_216633055.1">
    <property type="nucleotide sequence ID" value="NZ_JAHLQN010000001.1"/>
</dbReference>
<protein>
    <submittedName>
        <fullName evidence="1">Uncharacterized protein</fullName>
    </submittedName>
</protein>
<sequence length="52" mass="5929">MMQKYRATVSFVGEICMAFDETREIDEKVARPLVDCGYLVKAAETKKQTAKK</sequence>
<proteinExistence type="predicted"/>
<dbReference type="Proteomes" id="UP000787672">
    <property type="component" value="Unassembled WGS sequence"/>
</dbReference>
<reference evidence="1 2" key="1">
    <citation type="submission" date="2021-06" db="EMBL/GenBank/DDBJ databases">
        <authorList>
            <person name="Sun Q."/>
            <person name="Li D."/>
        </authorList>
    </citation>
    <scope>NUCLEOTIDE SEQUENCE [LARGE SCALE GENOMIC DNA]</scope>
    <source>
        <strain evidence="1 2">MSJ-2</strain>
    </source>
</reference>
<gene>
    <name evidence="1" type="ORF">KQI82_12405</name>
</gene>